<dbReference type="InParanoid" id="A0CL69"/>
<dbReference type="Proteomes" id="UP000000600">
    <property type="component" value="Unassembled WGS sequence"/>
</dbReference>
<sequence length="495" mass="60014">MNQSLLHLIQVAQKHEYKFGEQYLDDMIASCRQNGQNDRYLILLLIKIWKNNDEFLGHRFKQWVQLQKIGNSKSHFDFLKNGQVQECIQKFEQNIPRNTFEAIKKHNFFPKTDTQQQEESLKRVRDNLKQYDDHTLKQINKILLGDMDSILEVSKADWISFVMLYVQFCDYKVTPQEMTYILRKLKFSIDSDNDNLLQLFGEIVLKPEDVNIINSLLKYDKNLTYFVYLHFENQGQNQLRSRYEIYKSKFQLIKSILEEIPNNIQFEKEILYFFEEIVENIRMLREHKNDKFKEDFQDIYNNKMNGIINSSNNFKKIMNFVHCVEKIQQEDQAQIIHTSLLQKIFSQDLLQLEERQNALNIIIEKFYYDESFRQQVKYEINKNINNPSFDQLFRDFLNNFILEQYREYFQQELIKLQFKFGLKLYDIQLTYKIESPEFLIMNISQEFIRNIIQSDEQFKLKMKIILSNILDSCQHIQDEKLNNRKNIIRLLIRRL</sequence>
<dbReference type="HOGENOM" id="CLU_551500_0_0_1"/>
<accession>A0CL69</accession>
<evidence type="ECO:0000313" key="2">
    <source>
        <dbReference type="Proteomes" id="UP000000600"/>
    </source>
</evidence>
<gene>
    <name evidence="1" type="ORF">GSPATT00008083001</name>
</gene>
<dbReference type="GeneID" id="5024718"/>
<organism evidence="1 2">
    <name type="scientific">Paramecium tetraurelia</name>
    <dbReference type="NCBI Taxonomy" id="5888"/>
    <lineage>
        <taxon>Eukaryota</taxon>
        <taxon>Sar</taxon>
        <taxon>Alveolata</taxon>
        <taxon>Ciliophora</taxon>
        <taxon>Intramacronucleata</taxon>
        <taxon>Oligohymenophorea</taxon>
        <taxon>Peniculida</taxon>
        <taxon>Parameciidae</taxon>
        <taxon>Paramecium</taxon>
    </lineage>
</organism>
<reference evidence="1 2" key="1">
    <citation type="journal article" date="2006" name="Nature">
        <title>Global trends of whole-genome duplications revealed by the ciliate Paramecium tetraurelia.</title>
        <authorList>
            <consortium name="Genoscope"/>
            <person name="Aury J.-M."/>
            <person name="Jaillon O."/>
            <person name="Duret L."/>
            <person name="Noel B."/>
            <person name="Jubin C."/>
            <person name="Porcel B.M."/>
            <person name="Segurens B."/>
            <person name="Daubin V."/>
            <person name="Anthouard V."/>
            <person name="Aiach N."/>
            <person name="Arnaiz O."/>
            <person name="Billaut A."/>
            <person name="Beisson J."/>
            <person name="Blanc I."/>
            <person name="Bouhouche K."/>
            <person name="Camara F."/>
            <person name="Duharcourt S."/>
            <person name="Guigo R."/>
            <person name="Gogendeau D."/>
            <person name="Katinka M."/>
            <person name="Keller A.-M."/>
            <person name="Kissmehl R."/>
            <person name="Klotz C."/>
            <person name="Koll F."/>
            <person name="Le Moue A."/>
            <person name="Lepere C."/>
            <person name="Malinsky S."/>
            <person name="Nowacki M."/>
            <person name="Nowak J.K."/>
            <person name="Plattner H."/>
            <person name="Poulain J."/>
            <person name="Ruiz F."/>
            <person name="Serrano V."/>
            <person name="Zagulski M."/>
            <person name="Dessen P."/>
            <person name="Betermier M."/>
            <person name="Weissenbach J."/>
            <person name="Scarpelli C."/>
            <person name="Schachter V."/>
            <person name="Sperling L."/>
            <person name="Meyer E."/>
            <person name="Cohen J."/>
            <person name="Wincker P."/>
        </authorList>
    </citation>
    <scope>NUCLEOTIDE SEQUENCE [LARGE SCALE GENOMIC DNA]</scope>
    <source>
        <strain evidence="1 2">Stock d4-2</strain>
    </source>
</reference>
<dbReference type="OrthoDB" id="302821at2759"/>
<evidence type="ECO:0000313" key="1">
    <source>
        <dbReference type="EMBL" id="CAK71536.1"/>
    </source>
</evidence>
<dbReference type="EMBL" id="CT868097">
    <property type="protein sequence ID" value="CAK71536.1"/>
    <property type="molecule type" value="Genomic_DNA"/>
</dbReference>
<proteinExistence type="predicted"/>
<dbReference type="OMA" id="QVAQKHE"/>
<keyword evidence="2" id="KW-1185">Reference proteome</keyword>
<dbReference type="KEGG" id="ptm:GSPATT00008083001"/>
<name>A0CL69_PARTE</name>
<dbReference type="RefSeq" id="XP_001438933.1">
    <property type="nucleotide sequence ID" value="XM_001438896.1"/>
</dbReference>
<dbReference type="AlphaFoldDB" id="A0CL69"/>
<protein>
    <submittedName>
        <fullName evidence="1">Uncharacterized protein</fullName>
    </submittedName>
</protein>